<dbReference type="GO" id="GO:0016020">
    <property type="term" value="C:membrane"/>
    <property type="evidence" value="ECO:0007669"/>
    <property type="project" value="UniProtKB-SubCell"/>
</dbReference>
<feature type="transmembrane region" description="Helical" evidence="6">
    <location>
        <begin position="227"/>
        <end position="243"/>
    </location>
</feature>
<feature type="transmembrane region" description="Helical" evidence="6">
    <location>
        <begin position="35"/>
        <end position="53"/>
    </location>
</feature>
<feature type="transmembrane region" description="Helical" evidence="6">
    <location>
        <begin position="417"/>
        <end position="443"/>
    </location>
</feature>
<dbReference type="PANTHER" id="PTHR37422:SF13">
    <property type="entry name" value="LIPOPOLYSACCHARIDE BIOSYNTHESIS PROTEIN PA4999-RELATED"/>
    <property type="match status" value="1"/>
</dbReference>
<proteinExistence type="predicted"/>
<feature type="transmembrane region" description="Helical" evidence="6">
    <location>
        <begin position="255"/>
        <end position="277"/>
    </location>
</feature>
<keyword evidence="4 6" id="KW-0472">Membrane</keyword>
<keyword evidence="2 6" id="KW-0812">Transmembrane</keyword>
<dbReference type="InterPro" id="IPR011990">
    <property type="entry name" value="TPR-like_helical_dom_sf"/>
</dbReference>
<evidence type="ECO:0000256" key="3">
    <source>
        <dbReference type="ARBA" id="ARBA00022989"/>
    </source>
</evidence>
<feature type="repeat" description="TPR" evidence="5">
    <location>
        <begin position="610"/>
        <end position="643"/>
    </location>
</feature>
<dbReference type="SMART" id="SM00028">
    <property type="entry name" value="TPR"/>
    <property type="match status" value="2"/>
</dbReference>
<feature type="transmembrane region" description="Helical" evidence="6">
    <location>
        <begin position="370"/>
        <end position="396"/>
    </location>
</feature>
<comment type="subcellular location">
    <subcellularLocation>
        <location evidence="1">Membrane</location>
        <topology evidence="1">Multi-pass membrane protein</topology>
    </subcellularLocation>
</comment>
<evidence type="ECO:0000259" key="7">
    <source>
        <dbReference type="Pfam" id="PF04932"/>
    </source>
</evidence>
<keyword evidence="5" id="KW-0802">TPR repeat</keyword>
<feature type="transmembrane region" description="Helical" evidence="6">
    <location>
        <begin position="65"/>
        <end position="84"/>
    </location>
</feature>
<feature type="transmembrane region" description="Helical" evidence="6">
    <location>
        <begin position="181"/>
        <end position="197"/>
    </location>
</feature>
<feature type="transmembrane region" description="Helical" evidence="6">
    <location>
        <begin position="96"/>
        <end position="114"/>
    </location>
</feature>
<evidence type="ECO:0000313" key="9">
    <source>
        <dbReference type="Proteomes" id="UP000176902"/>
    </source>
</evidence>
<feature type="transmembrane region" description="Helical" evidence="6">
    <location>
        <begin position="126"/>
        <end position="143"/>
    </location>
</feature>
<dbReference type="SUPFAM" id="SSF48452">
    <property type="entry name" value="TPR-like"/>
    <property type="match status" value="1"/>
</dbReference>
<gene>
    <name evidence="8" type="ORF">A3C59_01840</name>
</gene>
<comment type="caution">
    <text evidence="8">The sequence shown here is derived from an EMBL/GenBank/DDBJ whole genome shotgun (WGS) entry which is preliminary data.</text>
</comment>
<evidence type="ECO:0000256" key="1">
    <source>
        <dbReference type="ARBA" id="ARBA00004141"/>
    </source>
</evidence>
<dbReference type="EMBL" id="MFCV01000019">
    <property type="protein sequence ID" value="OGE32926.1"/>
    <property type="molecule type" value="Genomic_DNA"/>
</dbReference>
<reference evidence="8 9" key="1">
    <citation type="journal article" date="2016" name="Nat. Commun.">
        <title>Thousands of microbial genomes shed light on interconnected biogeochemical processes in an aquifer system.</title>
        <authorList>
            <person name="Anantharaman K."/>
            <person name="Brown C.T."/>
            <person name="Hug L.A."/>
            <person name="Sharon I."/>
            <person name="Castelle C.J."/>
            <person name="Probst A.J."/>
            <person name="Thomas B.C."/>
            <person name="Singh A."/>
            <person name="Wilkins M.J."/>
            <person name="Karaoz U."/>
            <person name="Brodie E.L."/>
            <person name="Williams K.H."/>
            <person name="Hubbard S.S."/>
            <person name="Banfield J.F."/>
        </authorList>
    </citation>
    <scope>NUCLEOTIDE SEQUENCE [LARGE SCALE GENOMIC DNA]</scope>
</reference>
<dbReference type="InterPro" id="IPR019734">
    <property type="entry name" value="TPR_rpt"/>
</dbReference>
<organism evidence="8 9">
    <name type="scientific">Candidatus Daviesbacteria bacterium RIFCSPHIGHO2_02_FULL_36_13</name>
    <dbReference type="NCBI Taxonomy" id="1797768"/>
    <lineage>
        <taxon>Bacteria</taxon>
        <taxon>Candidatus Daviesiibacteriota</taxon>
    </lineage>
</organism>
<dbReference type="Gene3D" id="1.25.40.10">
    <property type="entry name" value="Tetratricopeptide repeat domain"/>
    <property type="match status" value="1"/>
</dbReference>
<protein>
    <recommendedName>
        <fullName evidence="7">O-antigen ligase-related domain-containing protein</fullName>
    </recommendedName>
</protein>
<dbReference type="InterPro" id="IPR051533">
    <property type="entry name" value="WaaL-like"/>
</dbReference>
<sequence length="658" mass="74262">MLDKVITYSFYLLFFLTPLFWTSLNYELFEFNKMILTYALTTIIVGAWALKMVNQRSWIINRTPLDIPLLLFLLANILSTIFSIDPHTSIFGYYSRSNGGLLSIISYLLLYWAFVSNMDRAKATTLLKVGLASGFLISLWAIFEHFGISLSCVILRGEFNASCWVQDVQARVFASLGQPNWLASYLAMLIFPALYFYLNESKKYLYFTLLITMYLAFTFTYSRGPTLGLIGGFVVLTVLLFERSRELSISPLAPLGRRILIVLGSFLIINILFGSALTSFRLVSKFAAPVRPGISLPTTQSVGTQLENGGTESGAIRFIVWAGALDIFKAYPIFGSGLETFAYSYYQFRPASHNLTSEWDFLYNKAHNEYLNYLSTTGFIGFGAYMFMIGSFVYWCTRLLVTRKLANQQTIFLTAILASYVSYLIYNFFLFSVVIIAIFFYLFPAMAFVFTEGLKPLKLKWPFGKVTFIVKGVVIFSTLYLLYSIFQLWRADVVFNAGSRQSELGQVGEAYNLLARASSLNKNEPLYRSEFAYTAAAAAALLKADASSSAELTSEALTQTQIVLQTSPNNISFWRTAIRTYFELSSLDPKYMEDTLNAIDTAIKLAPTDPKLYYNKALILESQKKKDESIQALKEALKLKPNYLEAQEALKEATASTK</sequence>
<evidence type="ECO:0000256" key="5">
    <source>
        <dbReference type="PROSITE-ProRule" id="PRU00339"/>
    </source>
</evidence>
<dbReference type="Proteomes" id="UP000176902">
    <property type="component" value="Unassembled WGS sequence"/>
</dbReference>
<feature type="transmembrane region" description="Helical" evidence="6">
    <location>
        <begin position="5"/>
        <end position="23"/>
    </location>
</feature>
<feature type="transmembrane region" description="Helical" evidence="6">
    <location>
        <begin position="463"/>
        <end position="483"/>
    </location>
</feature>
<keyword evidence="3 6" id="KW-1133">Transmembrane helix</keyword>
<name>A0A1F5JW70_9BACT</name>
<dbReference type="PROSITE" id="PS50005">
    <property type="entry name" value="TPR"/>
    <property type="match status" value="1"/>
</dbReference>
<accession>A0A1F5JW70</accession>
<dbReference type="Pfam" id="PF00515">
    <property type="entry name" value="TPR_1"/>
    <property type="match status" value="1"/>
</dbReference>
<dbReference type="InterPro" id="IPR007016">
    <property type="entry name" value="O-antigen_ligase-rel_domated"/>
</dbReference>
<evidence type="ECO:0000256" key="4">
    <source>
        <dbReference type="ARBA" id="ARBA00023136"/>
    </source>
</evidence>
<evidence type="ECO:0000256" key="6">
    <source>
        <dbReference type="SAM" id="Phobius"/>
    </source>
</evidence>
<evidence type="ECO:0000313" key="8">
    <source>
        <dbReference type="EMBL" id="OGE32926.1"/>
    </source>
</evidence>
<feature type="domain" description="O-antigen ligase-related" evidence="7">
    <location>
        <begin position="209"/>
        <end position="385"/>
    </location>
</feature>
<dbReference type="PANTHER" id="PTHR37422">
    <property type="entry name" value="TEICHURONIC ACID BIOSYNTHESIS PROTEIN TUAE"/>
    <property type="match status" value="1"/>
</dbReference>
<dbReference type="Pfam" id="PF04932">
    <property type="entry name" value="Wzy_C"/>
    <property type="match status" value="1"/>
</dbReference>
<dbReference type="STRING" id="1797768.A3C59_01840"/>
<evidence type="ECO:0000256" key="2">
    <source>
        <dbReference type="ARBA" id="ARBA00022692"/>
    </source>
</evidence>
<dbReference type="AlphaFoldDB" id="A0A1F5JW70"/>